<keyword evidence="1" id="KW-0285">Flavoprotein</keyword>
<evidence type="ECO:0000256" key="1">
    <source>
        <dbReference type="ARBA" id="ARBA00022630"/>
    </source>
</evidence>
<dbReference type="PRINTS" id="PR00369">
    <property type="entry name" value="FLAVODOXIN"/>
</dbReference>
<dbReference type="RefSeq" id="WP_076480835.1">
    <property type="nucleotide sequence ID" value="NZ_FTNT01000009.1"/>
</dbReference>
<dbReference type="Proteomes" id="UP000186218">
    <property type="component" value="Unassembled WGS sequence"/>
</dbReference>
<accession>A0A1N7GP33</accession>
<dbReference type="Gene3D" id="3.40.50.360">
    <property type="match status" value="1"/>
</dbReference>
<reference evidence="3 4" key="1">
    <citation type="submission" date="2017-01" db="EMBL/GenBank/DDBJ databases">
        <authorList>
            <person name="Mah S.A."/>
            <person name="Swanson W.J."/>
            <person name="Moy G.W."/>
            <person name="Vacquier V.D."/>
        </authorList>
    </citation>
    <scope>NUCLEOTIDE SEQUENCE [LARGE SCALE GENOMIC DNA]</scope>
    <source>
        <strain evidence="3 4">CPCC 203464</strain>
    </source>
</reference>
<dbReference type="PANTHER" id="PTHR19384">
    <property type="entry name" value="NITRIC OXIDE SYNTHASE-RELATED"/>
    <property type="match status" value="1"/>
</dbReference>
<sequence length="165" mass="17561">MSLLVLYGTETGTAELVADAIADVLSRDHAPSVYDMSDFDIGDLEDVGFLVTVCSTYGEGEVPSGAEPFIEALTDERPDLTHLTFAVFGLGDIIYEDTFNRGGELIAETLGDLGATQVGEHARHDNSSAIRPARQGAEWAATISPLITRHSVTAGRSVPVVTPLR</sequence>
<dbReference type="GO" id="GO:0010181">
    <property type="term" value="F:FMN binding"/>
    <property type="evidence" value="ECO:0007669"/>
    <property type="project" value="InterPro"/>
</dbReference>
<dbReference type="GO" id="GO:0050660">
    <property type="term" value="F:flavin adenine dinucleotide binding"/>
    <property type="evidence" value="ECO:0007669"/>
    <property type="project" value="TreeGrafter"/>
</dbReference>
<dbReference type="SUPFAM" id="SSF52218">
    <property type="entry name" value="Flavoproteins"/>
    <property type="match status" value="1"/>
</dbReference>
<protein>
    <submittedName>
        <fullName evidence="3">MioC protein</fullName>
    </submittedName>
</protein>
<dbReference type="Pfam" id="PF00258">
    <property type="entry name" value="Flavodoxin_1"/>
    <property type="match status" value="1"/>
</dbReference>
<feature type="domain" description="Flavodoxin-like" evidence="2">
    <location>
        <begin position="3"/>
        <end position="144"/>
    </location>
</feature>
<dbReference type="GO" id="GO:0005829">
    <property type="term" value="C:cytosol"/>
    <property type="evidence" value="ECO:0007669"/>
    <property type="project" value="TreeGrafter"/>
</dbReference>
<dbReference type="OrthoDB" id="359268at2"/>
<dbReference type="InterPro" id="IPR001094">
    <property type="entry name" value="Flavdoxin-like"/>
</dbReference>
<dbReference type="STRING" id="1344003.SAMN05445060_2948"/>
<name>A0A1N7GP33_9NOCA</name>
<evidence type="ECO:0000313" key="4">
    <source>
        <dbReference type="Proteomes" id="UP000186218"/>
    </source>
</evidence>
<dbReference type="PROSITE" id="PS50902">
    <property type="entry name" value="FLAVODOXIN_LIKE"/>
    <property type="match status" value="1"/>
</dbReference>
<proteinExistence type="predicted"/>
<dbReference type="EMBL" id="FTNT01000009">
    <property type="protein sequence ID" value="SIS14333.1"/>
    <property type="molecule type" value="Genomic_DNA"/>
</dbReference>
<keyword evidence="4" id="KW-1185">Reference proteome</keyword>
<dbReference type="InterPro" id="IPR029039">
    <property type="entry name" value="Flavoprotein-like_sf"/>
</dbReference>
<evidence type="ECO:0000313" key="3">
    <source>
        <dbReference type="EMBL" id="SIS14333.1"/>
    </source>
</evidence>
<organism evidence="3 4">
    <name type="scientific">Williamsia sterculiae</name>
    <dbReference type="NCBI Taxonomy" id="1344003"/>
    <lineage>
        <taxon>Bacteria</taxon>
        <taxon>Bacillati</taxon>
        <taxon>Actinomycetota</taxon>
        <taxon>Actinomycetes</taxon>
        <taxon>Mycobacteriales</taxon>
        <taxon>Nocardiaceae</taxon>
        <taxon>Williamsia</taxon>
    </lineage>
</organism>
<evidence type="ECO:0000259" key="2">
    <source>
        <dbReference type="PROSITE" id="PS50902"/>
    </source>
</evidence>
<gene>
    <name evidence="3" type="ORF">SAMN05445060_2948</name>
</gene>
<dbReference type="GO" id="GO:0016491">
    <property type="term" value="F:oxidoreductase activity"/>
    <property type="evidence" value="ECO:0007669"/>
    <property type="project" value="TreeGrafter"/>
</dbReference>
<dbReference type="InterPro" id="IPR008254">
    <property type="entry name" value="Flavodoxin/NO_synth"/>
</dbReference>
<dbReference type="AlphaFoldDB" id="A0A1N7GP33"/>